<feature type="binding site" evidence="7">
    <location>
        <position position="177"/>
    </location>
    <ligand>
        <name>substrate</name>
    </ligand>
</feature>
<dbReference type="SUPFAM" id="SSF51351">
    <property type="entry name" value="Triosephosphate isomerase (TIM)"/>
    <property type="match status" value="1"/>
</dbReference>
<evidence type="ECO:0000256" key="1">
    <source>
        <dbReference type="ARBA" id="ARBA00004680"/>
    </source>
</evidence>
<evidence type="ECO:0000256" key="6">
    <source>
        <dbReference type="ARBA" id="ARBA00023235"/>
    </source>
</evidence>
<dbReference type="PROSITE" id="PS00171">
    <property type="entry name" value="TIM_1"/>
    <property type="match status" value="1"/>
</dbReference>
<keyword evidence="3 7" id="KW-0312">Gluconeogenesis</keyword>
<dbReference type="GO" id="GO:0006096">
    <property type="term" value="P:glycolytic process"/>
    <property type="evidence" value="ECO:0007669"/>
    <property type="project" value="UniProtKB-UniRule"/>
</dbReference>
<accession>A0A8J6N2S3</accession>
<dbReference type="InterPro" id="IPR000652">
    <property type="entry name" value="Triosephosphate_isomerase"/>
</dbReference>
<comment type="pathway">
    <text evidence="7 8">Carbohydrate biosynthesis; gluconeogenesis.</text>
</comment>
<sequence length="256" mass="28147">MFERKPMVAGNWKMNLNLNGAVELVKTVADGIRGVEGVDVLVAPPFTHMAHVRKAIGNSKIFLSGQNMHWEASGAYTGEISGRMLQEATCTHVILGHSERRLIFGETSENIDLKVKAATFLGLIPIVCIGETLEQREADQTFEVIKEQLDLSLHNFKADELMRPSTILAYEPVWAIGTGRTATPGQAQEVHRFIREWIEKNFNTGTAAQVRILYGGSVKPENIVDLMSKPDIDGALVGGASLKGDSFAQIIRYNEA</sequence>
<comment type="subunit">
    <text evidence="7 8">Homodimer.</text>
</comment>
<name>A0A8J6N2S3_9DELT</name>
<evidence type="ECO:0000313" key="10">
    <source>
        <dbReference type="Proteomes" id="UP000650524"/>
    </source>
</evidence>
<evidence type="ECO:0000256" key="7">
    <source>
        <dbReference type="HAMAP-Rule" id="MF_00147"/>
    </source>
</evidence>
<dbReference type="GO" id="GO:0006094">
    <property type="term" value="P:gluconeogenesis"/>
    <property type="evidence" value="ECO:0007669"/>
    <property type="project" value="UniProtKB-UniRule"/>
</dbReference>
<dbReference type="InterPro" id="IPR020861">
    <property type="entry name" value="Triosephosphate_isomerase_AS"/>
</dbReference>
<dbReference type="InterPro" id="IPR013785">
    <property type="entry name" value="Aldolase_TIM"/>
</dbReference>
<evidence type="ECO:0000256" key="8">
    <source>
        <dbReference type="RuleBase" id="RU363013"/>
    </source>
</evidence>
<reference evidence="9 10" key="1">
    <citation type="submission" date="2020-08" db="EMBL/GenBank/DDBJ databases">
        <title>Bridging the membrane lipid divide: bacteria of the FCB group superphylum have the potential to synthesize archaeal ether lipids.</title>
        <authorList>
            <person name="Villanueva L."/>
            <person name="Von Meijenfeldt F.A.B."/>
            <person name="Westbye A.B."/>
            <person name="Yadav S."/>
            <person name="Hopmans E.C."/>
            <person name="Dutilh B.E."/>
            <person name="Sinninghe Damste J.S."/>
        </authorList>
    </citation>
    <scope>NUCLEOTIDE SEQUENCE [LARGE SCALE GENOMIC DNA]</scope>
    <source>
        <strain evidence="9">NIOZ-UU27</strain>
    </source>
</reference>
<comment type="function">
    <text evidence="7">Involved in the gluconeogenesis. Catalyzes stereospecifically the conversion of dihydroxyacetone phosphate (DHAP) to D-glyceraldehyde-3-phosphate (G3P).</text>
</comment>
<dbReference type="GO" id="GO:0005829">
    <property type="term" value="C:cytosol"/>
    <property type="evidence" value="ECO:0007669"/>
    <property type="project" value="TreeGrafter"/>
</dbReference>
<dbReference type="InterPro" id="IPR022896">
    <property type="entry name" value="TrioseP_Isoase_bac/euk"/>
</dbReference>
<dbReference type="PROSITE" id="PS51440">
    <property type="entry name" value="TIM_2"/>
    <property type="match status" value="1"/>
</dbReference>
<dbReference type="EC" id="5.3.1.1" evidence="7 8"/>
<keyword evidence="6 7" id="KW-0413">Isomerase</keyword>
<proteinExistence type="inferred from homology"/>
<feature type="binding site" evidence="7">
    <location>
        <begin position="238"/>
        <end position="239"/>
    </location>
    <ligand>
        <name>substrate</name>
    </ligand>
</feature>
<keyword evidence="4 7" id="KW-0963">Cytoplasm</keyword>
<protein>
    <recommendedName>
        <fullName evidence="7 8">Triosephosphate isomerase</fullName>
        <shortName evidence="7">TIM</shortName>
        <shortName evidence="7">TPI</shortName>
        <ecNumber evidence="7 8">5.3.1.1</ecNumber>
    </recommendedName>
    <alternativeName>
        <fullName evidence="7">Triose-phosphate isomerase</fullName>
    </alternativeName>
</protein>
<comment type="pathway">
    <text evidence="1 7 8">Carbohydrate degradation; glycolysis; D-glyceraldehyde 3-phosphate from glycerone phosphate: step 1/1.</text>
</comment>
<dbReference type="AlphaFoldDB" id="A0A8J6N2S3"/>
<dbReference type="Gene3D" id="3.20.20.70">
    <property type="entry name" value="Aldolase class I"/>
    <property type="match status" value="1"/>
</dbReference>
<dbReference type="CDD" id="cd00311">
    <property type="entry name" value="TIM"/>
    <property type="match status" value="1"/>
</dbReference>
<dbReference type="PANTHER" id="PTHR21139">
    <property type="entry name" value="TRIOSEPHOSPHATE ISOMERASE"/>
    <property type="match status" value="1"/>
</dbReference>
<comment type="subcellular location">
    <subcellularLocation>
        <location evidence="7 8">Cytoplasm</location>
    </subcellularLocation>
</comment>
<feature type="binding site" evidence="7">
    <location>
        <position position="217"/>
    </location>
    <ligand>
        <name>substrate</name>
    </ligand>
</feature>
<organism evidence="9 10">
    <name type="scientific">Candidatus Desulfacyla euxinica</name>
    <dbReference type="NCBI Taxonomy" id="2841693"/>
    <lineage>
        <taxon>Bacteria</taxon>
        <taxon>Deltaproteobacteria</taxon>
        <taxon>Candidatus Desulfacyla</taxon>
    </lineage>
</organism>
<dbReference type="GO" id="GO:0019563">
    <property type="term" value="P:glycerol catabolic process"/>
    <property type="evidence" value="ECO:0007669"/>
    <property type="project" value="TreeGrafter"/>
</dbReference>
<dbReference type="HAMAP" id="MF_00147_B">
    <property type="entry name" value="TIM_B"/>
    <property type="match status" value="1"/>
</dbReference>
<comment type="catalytic activity">
    <reaction evidence="7 8">
        <text>D-glyceraldehyde 3-phosphate = dihydroxyacetone phosphate</text>
        <dbReference type="Rhea" id="RHEA:18585"/>
        <dbReference type="ChEBI" id="CHEBI:57642"/>
        <dbReference type="ChEBI" id="CHEBI:59776"/>
        <dbReference type="EC" id="5.3.1.1"/>
    </reaction>
</comment>
<evidence type="ECO:0000256" key="4">
    <source>
        <dbReference type="ARBA" id="ARBA00022490"/>
    </source>
</evidence>
<feature type="active site" description="Proton acceptor" evidence="7">
    <location>
        <position position="171"/>
    </location>
</feature>
<evidence type="ECO:0000256" key="5">
    <source>
        <dbReference type="ARBA" id="ARBA00023152"/>
    </source>
</evidence>
<dbReference type="InterPro" id="IPR035990">
    <property type="entry name" value="TIM_sf"/>
</dbReference>
<comment type="caution">
    <text evidence="9">The sequence shown here is derived from an EMBL/GenBank/DDBJ whole genome shotgun (WGS) entry which is preliminary data.</text>
</comment>
<dbReference type="UniPathway" id="UPA00109">
    <property type="reaction ID" value="UER00189"/>
</dbReference>
<evidence type="ECO:0000256" key="3">
    <source>
        <dbReference type="ARBA" id="ARBA00022432"/>
    </source>
</evidence>
<dbReference type="UniPathway" id="UPA00138"/>
<dbReference type="EMBL" id="JACNJD010000355">
    <property type="protein sequence ID" value="MBC8179172.1"/>
    <property type="molecule type" value="Genomic_DNA"/>
</dbReference>
<dbReference type="FunFam" id="3.20.20.70:FF:000016">
    <property type="entry name" value="Triosephosphate isomerase"/>
    <property type="match status" value="1"/>
</dbReference>
<dbReference type="GO" id="GO:0046166">
    <property type="term" value="P:glyceraldehyde-3-phosphate biosynthetic process"/>
    <property type="evidence" value="ECO:0007669"/>
    <property type="project" value="TreeGrafter"/>
</dbReference>
<dbReference type="Proteomes" id="UP000650524">
    <property type="component" value="Unassembled WGS sequence"/>
</dbReference>
<comment type="similarity">
    <text evidence="2 7 8">Belongs to the triosephosphate isomerase family.</text>
</comment>
<dbReference type="NCBIfam" id="TIGR00419">
    <property type="entry name" value="tim"/>
    <property type="match status" value="1"/>
</dbReference>
<evidence type="ECO:0000313" key="9">
    <source>
        <dbReference type="EMBL" id="MBC8179172.1"/>
    </source>
</evidence>
<feature type="active site" description="Electrophile" evidence="7">
    <location>
        <position position="97"/>
    </location>
</feature>
<keyword evidence="5 7" id="KW-0324">Glycolysis</keyword>
<dbReference type="GO" id="GO:0004807">
    <property type="term" value="F:triose-phosphate isomerase activity"/>
    <property type="evidence" value="ECO:0007669"/>
    <property type="project" value="UniProtKB-UniRule"/>
</dbReference>
<evidence type="ECO:0000256" key="2">
    <source>
        <dbReference type="ARBA" id="ARBA00007422"/>
    </source>
</evidence>
<dbReference type="PANTHER" id="PTHR21139:SF42">
    <property type="entry name" value="TRIOSEPHOSPHATE ISOMERASE"/>
    <property type="match status" value="1"/>
</dbReference>
<feature type="binding site" evidence="7">
    <location>
        <begin position="11"/>
        <end position="13"/>
    </location>
    <ligand>
        <name>substrate</name>
    </ligand>
</feature>
<dbReference type="Pfam" id="PF00121">
    <property type="entry name" value="TIM"/>
    <property type="match status" value="1"/>
</dbReference>
<gene>
    <name evidence="7" type="primary">tpiA</name>
    <name evidence="9" type="ORF">H8E19_17355</name>
</gene>